<dbReference type="PANTHER" id="PTHR30069:SF41">
    <property type="entry name" value="HEME_HEMOPEXIN UTILIZATION PROTEIN C"/>
    <property type="match status" value="1"/>
</dbReference>
<evidence type="ECO:0000256" key="5">
    <source>
        <dbReference type="ARBA" id="ARBA00022692"/>
    </source>
</evidence>
<dbReference type="PANTHER" id="PTHR30069">
    <property type="entry name" value="TONB-DEPENDENT OUTER MEMBRANE RECEPTOR"/>
    <property type="match status" value="1"/>
</dbReference>
<dbReference type="GO" id="GO:0009279">
    <property type="term" value="C:cell outer membrane"/>
    <property type="evidence" value="ECO:0007669"/>
    <property type="project" value="UniProtKB-SubCell"/>
</dbReference>
<evidence type="ECO:0000256" key="9">
    <source>
        <dbReference type="SAM" id="SignalP"/>
    </source>
</evidence>
<dbReference type="GO" id="GO:0015344">
    <property type="term" value="F:siderophore uptake transmembrane transporter activity"/>
    <property type="evidence" value="ECO:0007669"/>
    <property type="project" value="TreeGrafter"/>
</dbReference>
<dbReference type="SMART" id="SM00965">
    <property type="entry name" value="STN"/>
    <property type="match status" value="1"/>
</dbReference>
<evidence type="ECO:0000256" key="3">
    <source>
        <dbReference type="ARBA" id="ARBA00022448"/>
    </source>
</evidence>
<keyword evidence="6 8" id="KW-0472">Membrane</keyword>
<dbReference type="InterPro" id="IPR011276">
    <property type="entry name" value="TonB_haem/Hb_rcpt"/>
</dbReference>
<dbReference type="RefSeq" id="WP_094983472.1">
    <property type="nucleotide sequence ID" value="NZ_NHNI01000001.1"/>
</dbReference>
<dbReference type="SUPFAM" id="SSF56935">
    <property type="entry name" value="Porins"/>
    <property type="match status" value="1"/>
</dbReference>
<protein>
    <recommendedName>
        <fullName evidence="10">Secretin/TonB short N-terminal domain-containing protein</fullName>
    </recommendedName>
</protein>
<name>A0A266Q8A2_9GAMM</name>
<comment type="caution">
    <text evidence="11">The sequence shown here is derived from an EMBL/GenBank/DDBJ whole genome shotgun (WGS) entry which is preliminary data.</text>
</comment>
<accession>A0A266Q8A2</accession>
<dbReference type="InterPro" id="IPR036942">
    <property type="entry name" value="Beta-barrel_TonB_sf"/>
</dbReference>
<comment type="subcellular location">
    <subcellularLocation>
        <location evidence="1 8">Cell outer membrane</location>
        <topology evidence="1 8">Multi-pass membrane protein</topology>
    </subcellularLocation>
</comment>
<dbReference type="PROSITE" id="PS52016">
    <property type="entry name" value="TONB_DEPENDENT_REC_3"/>
    <property type="match status" value="1"/>
</dbReference>
<feature type="domain" description="Secretin/TonB short N-terminal" evidence="10">
    <location>
        <begin position="54"/>
        <end position="105"/>
    </location>
</feature>
<evidence type="ECO:0000259" key="10">
    <source>
        <dbReference type="SMART" id="SM00965"/>
    </source>
</evidence>
<keyword evidence="9" id="KW-0732">Signal</keyword>
<evidence type="ECO:0000256" key="8">
    <source>
        <dbReference type="PROSITE-ProRule" id="PRU01360"/>
    </source>
</evidence>
<sequence length="903" mass="99801">MKSLFVIGALLLLLASVGAPLAKAQSEAVATIEFNLPAGALGDALNLFSRRAGVTLSYEERLVQGLNTQALQGSYTPEAALQRLLQNTSLQAIAVGDGSWLIRPASTNANNLVLGAVRVGGGLAGSESVYARASGVARVDRADIDRSGPRHASEILQATAGVFTVTNEQNPSVSVNIRGLKDFGRINMNIDGMRQNYQRSGHGQRNGEMFFDTEFLNGVEILKGAYAGQGGAAASGGVATFRTLESQDILREADDEFGGRLRLSDGVPEWDNGQNLSGSLALAARPTDNTDVLFAYSNKNSDEYQPGTHGSAVYWGQFDGRPGYEAITNIVNGTGQDMESWLAKARWMATDSLELKLTALGSSASYGESQSINIDQVQRQYFKQLYCNPPANYLVNNPNHPDWDTYCNWEYDPENAHPISNTNETKNQSYALDLHYTPGGDWLDLSGKLYSVSTQNTSITSANTYSFTTQTDTLGALLANTSRLFVGDHSITLNYGVEWFRDENKPEANSQTLTGNEIDLLTGTTPHGERSVLGSWLRADWSYKAFTLSPAVRWEQYNLQGTTGFRDMYRNQILWQFAEIPVDRTESKWLPSLGAAFDAIKSQQQHLQLFANASLGWRPPAITETLTAAAIPGHLPPMNTYPNWLLEPEQTRNAEAGVNWRFGTDNRQLNIKLAQFYNRTEDYILYATGARKPGHEISSLQIQAFYVNALNDLIFEGQELQLDFILDSYYGSLNVTHTGRNTDAVFYYEGKATPYLYYHPWAVGGPNGESPADYCPDAYYQYATGCYSFSTLYDPQVPEWTGKLTLGKRWLQNKLDTGATLTCASQTGDSYFTEMVDFTGAKQGLRDYCVTDLYTSYQLLDSLRLGVNLKNLTDREYIQAMGDDMVKSYAPGRTLTANLQWFF</sequence>
<organism evidence="11 12">
    <name type="scientific">Cellvibrio mixtus</name>
    <dbReference type="NCBI Taxonomy" id="39650"/>
    <lineage>
        <taxon>Bacteria</taxon>
        <taxon>Pseudomonadati</taxon>
        <taxon>Pseudomonadota</taxon>
        <taxon>Gammaproteobacteria</taxon>
        <taxon>Cellvibrionales</taxon>
        <taxon>Cellvibrionaceae</taxon>
        <taxon>Cellvibrio</taxon>
    </lineage>
</organism>
<evidence type="ECO:0000256" key="2">
    <source>
        <dbReference type="ARBA" id="ARBA00009810"/>
    </source>
</evidence>
<evidence type="ECO:0000256" key="7">
    <source>
        <dbReference type="ARBA" id="ARBA00023237"/>
    </source>
</evidence>
<feature type="chain" id="PRO_5012130795" description="Secretin/TonB short N-terminal domain-containing protein" evidence="9">
    <location>
        <begin position="25"/>
        <end position="903"/>
    </location>
</feature>
<feature type="signal peptide" evidence="9">
    <location>
        <begin position="1"/>
        <end position="24"/>
    </location>
</feature>
<dbReference type="InterPro" id="IPR011662">
    <property type="entry name" value="Secretin/TonB_short_N"/>
</dbReference>
<evidence type="ECO:0000313" key="11">
    <source>
        <dbReference type="EMBL" id="OZY85601.1"/>
    </source>
</evidence>
<dbReference type="Proteomes" id="UP000216101">
    <property type="component" value="Unassembled WGS sequence"/>
</dbReference>
<comment type="similarity">
    <text evidence="2 8">Belongs to the TonB-dependent receptor family.</text>
</comment>
<keyword evidence="5 8" id="KW-0812">Transmembrane</keyword>
<evidence type="ECO:0000256" key="1">
    <source>
        <dbReference type="ARBA" id="ARBA00004571"/>
    </source>
</evidence>
<dbReference type="GO" id="GO:0044718">
    <property type="term" value="P:siderophore transmembrane transport"/>
    <property type="evidence" value="ECO:0007669"/>
    <property type="project" value="TreeGrafter"/>
</dbReference>
<keyword evidence="3 8" id="KW-0813">Transport</keyword>
<evidence type="ECO:0000256" key="6">
    <source>
        <dbReference type="ARBA" id="ARBA00023136"/>
    </source>
</evidence>
<dbReference type="GO" id="GO:0015232">
    <property type="term" value="F:heme transmembrane transporter activity"/>
    <property type="evidence" value="ECO:0007669"/>
    <property type="project" value="InterPro"/>
</dbReference>
<evidence type="ECO:0000313" key="12">
    <source>
        <dbReference type="Proteomes" id="UP000216101"/>
    </source>
</evidence>
<dbReference type="InterPro" id="IPR012910">
    <property type="entry name" value="Plug_dom"/>
</dbReference>
<dbReference type="Gene3D" id="2.170.130.10">
    <property type="entry name" value="TonB-dependent receptor, plug domain"/>
    <property type="match status" value="1"/>
</dbReference>
<dbReference type="Pfam" id="PF07715">
    <property type="entry name" value="Plug"/>
    <property type="match status" value="1"/>
</dbReference>
<dbReference type="Pfam" id="PF07660">
    <property type="entry name" value="STN"/>
    <property type="match status" value="1"/>
</dbReference>
<dbReference type="Gene3D" id="3.55.50.30">
    <property type="match status" value="1"/>
</dbReference>
<dbReference type="AlphaFoldDB" id="A0A266Q8A2"/>
<proteinExistence type="inferred from homology"/>
<keyword evidence="4 8" id="KW-1134">Transmembrane beta strand</keyword>
<dbReference type="NCBIfam" id="TIGR01785">
    <property type="entry name" value="TonB-hemin"/>
    <property type="match status" value="1"/>
</dbReference>
<dbReference type="EMBL" id="NHNI01000001">
    <property type="protein sequence ID" value="OZY85601.1"/>
    <property type="molecule type" value="Genomic_DNA"/>
</dbReference>
<reference evidence="12" key="1">
    <citation type="submission" date="2017-05" db="EMBL/GenBank/DDBJ databases">
        <authorList>
            <person name="Barney B.M."/>
        </authorList>
    </citation>
    <scope>NUCLEOTIDE SEQUENCE [LARGE SCALE GENOMIC DNA]</scope>
    <source>
        <strain evidence="12">PSBB022</strain>
    </source>
</reference>
<gene>
    <name evidence="11" type="ORF">CBP51_00680</name>
</gene>
<keyword evidence="7 8" id="KW-0998">Cell outer membrane</keyword>
<evidence type="ECO:0000256" key="4">
    <source>
        <dbReference type="ARBA" id="ARBA00022452"/>
    </source>
</evidence>
<dbReference type="InterPro" id="IPR039426">
    <property type="entry name" value="TonB-dep_rcpt-like"/>
</dbReference>
<keyword evidence="12" id="KW-1185">Reference proteome</keyword>
<dbReference type="InterPro" id="IPR037066">
    <property type="entry name" value="Plug_dom_sf"/>
</dbReference>
<dbReference type="Gene3D" id="2.40.170.20">
    <property type="entry name" value="TonB-dependent receptor, beta-barrel domain"/>
    <property type="match status" value="1"/>
</dbReference>